<dbReference type="Proteomes" id="UP000316298">
    <property type="component" value="Unassembled WGS sequence"/>
</dbReference>
<dbReference type="OrthoDB" id="3827756at2"/>
<dbReference type="EMBL" id="VFMM01000001">
    <property type="protein sequence ID" value="TQJ18867.1"/>
    <property type="molecule type" value="Genomic_DNA"/>
</dbReference>
<evidence type="ECO:0000313" key="3">
    <source>
        <dbReference type="Proteomes" id="UP000316298"/>
    </source>
</evidence>
<comment type="caution">
    <text evidence="2">The sequence shown here is derived from an EMBL/GenBank/DDBJ whole genome shotgun (WGS) entry which is preliminary data.</text>
</comment>
<dbReference type="RefSeq" id="WP_141856450.1">
    <property type="nucleotide sequence ID" value="NZ_BAAAKA010000002.1"/>
</dbReference>
<dbReference type="AlphaFoldDB" id="A0A542EU30"/>
<evidence type="ECO:0000256" key="1">
    <source>
        <dbReference type="SAM" id="MobiDB-lite"/>
    </source>
</evidence>
<evidence type="ECO:0000313" key="2">
    <source>
        <dbReference type="EMBL" id="TQJ18867.1"/>
    </source>
</evidence>
<reference evidence="2 3" key="1">
    <citation type="submission" date="2019-06" db="EMBL/GenBank/DDBJ databases">
        <title>Sequencing the genomes of 1000 actinobacteria strains.</title>
        <authorList>
            <person name="Klenk H.-P."/>
        </authorList>
    </citation>
    <scope>NUCLEOTIDE SEQUENCE [LARGE SCALE GENOMIC DNA]</scope>
    <source>
        <strain evidence="2 3">DSM 17305</strain>
    </source>
</reference>
<accession>A0A542EU30</accession>
<feature type="compositionally biased region" description="Basic and acidic residues" evidence="1">
    <location>
        <begin position="117"/>
        <end position="128"/>
    </location>
</feature>
<feature type="compositionally biased region" description="Basic and acidic residues" evidence="1">
    <location>
        <begin position="155"/>
        <end position="173"/>
    </location>
</feature>
<feature type="region of interest" description="Disordered" evidence="1">
    <location>
        <begin position="1"/>
        <end position="54"/>
    </location>
</feature>
<name>A0A542EU30_9ACTN</name>
<feature type="compositionally biased region" description="Basic and acidic residues" evidence="1">
    <location>
        <begin position="33"/>
        <end position="54"/>
    </location>
</feature>
<organism evidence="2 3">
    <name type="scientific">Kribbella jejuensis</name>
    <dbReference type="NCBI Taxonomy" id="236068"/>
    <lineage>
        <taxon>Bacteria</taxon>
        <taxon>Bacillati</taxon>
        <taxon>Actinomycetota</taxon>
        <taxon>Actinomycetes</taxon>
        <taxon>Propionibacteriales</taxon>
        <taxon>Kribbellaceae</taxon>
        <taxon>Kribbella</taxon>
    </lineage>
</organism>
<sequence>MPDTDEEPSVEPTPDQWDRGDDYTESARAARRRKDEDELHARQEADDAALRDEEELELRAKEDLERHELRDRAEVAEATRAQQIAFAESAEASADRHRAFAANREQRELALQARGQHKQDEAAARPEEPGADELAAEGRRNIRASELDGYQVNADDDRARADDELAREYRAKVQPDAVEAVRNPPSKTPAVMEPQERQHLRLGPGNTESRREPNRSATPDLNLDRER</sequence>
<feature type="compositionally biased region" description="Basic and acidic residues" evidence="1">
    <location>
        <begin position="93"/>
        <end position="108"/>
    </location>
</feature>
<feature type="region of interest" description="Disordered" evidence="1">
    <location>
        <begin position="88"/>
        <end position="227"/>
    </location>
</feature>
<gene>
    <name evidence="2" type="ORF">FB475_3021</name>
</gene>
<proteinExistence type="predicted"/>
<feature type="compositionally biased region" description="Basic and acidic residues" evidence="1">
    <location>
        <begin position="136"/>
        <end position="146"/>
    </location>
</feature>
<protein>
    <submittedName>
        <fullName evidence="2">Uncharacterized protein</fullName>
    </submittedName>
</protein>
<keyword evidence="3" id="KW-1185">Reference proteome</keyword>